<protein>
    <submittedName>
        <fullName evidence="1">Uncharacterized protein</fullName>
    </submittedName>
</protein>
<dbReference type="AlphaFoldDB" id="W3WYH1"/>
<proteinExistence type="predicted"/>
<sequence length="283" mass="31067">MGSDDIVLLEEGDPNSGFRTQNLPGDKARSVLIDEGKALILKATLVSVTHGSYTEDGDPATLLVFEFTFISVERARRFSSATITLTFDDASENLRNRPEVVAISPSGQFAINKTTSSRDLKQSVNAGLNGTVLGVGGEVGYTWETSKVEEKSHATTLIGLKRVVGGWGKDNRVIFKLDEDEITKEGIPSFLRTAVLLKRRDDVPFRFTIEVDTGVDFGSKIRRLFGRKNPDAIDPVELDDETDLEELGITTLDPNKVDLDNMRDLNIKEQADVIIATLIQVPA</sequence>
<dbReference type="Proteomes" id="UP000030651">
    <property type="component" value="Unassembled WGS sequence"/>
</dbReference>
<gene>
    <name evidence="1" type="ORF">PFICI_08748</name>
</gene>
<organism evidence="1 2">
    <name type="scientific">Pestalotiopsis fici (strain W106-1 / CGMCC3.15140)</name>
    <dbReference type="NCBI Taxonomy" id="1229662"/>
    <lineage>
        <taxon>Eukaryota</taxon>
        <taxon>Fungi</taxon>
        <taxon>Dikarya</taxon>
        <taxon>Ascomycota</taxon>
        <taxon>Pezizomycotina</taxon>
        <taxon>Sordariomycetes</taxon>
        <taxon>Xylariomycetidae</taxon>
        <taxon>Amphisphaeriales</taxon>
        <taxon>Sporocadaceae</taxon>
        <taxon>Pestalotiopsis</taxon>
    </lineage>
</organism>
<dbReference type="KEGG" id="pfy:PFICI_08748"/>
<keyword evidence="2" id="KW-1185">Reference proteome</keyword>
<name>W3WYH1_PESFW</name>
<dbReference type="RefSeq" id="XP_007835520.1">
    <property type="nucleotide sequence ID" value="XM_007837329.1"/>
</dbReference>
<dbReference type="eggNOG" id="ENOG502SXY4">
    <property type="taxonomic scope" value="Eukaryota"/>
</dbReference>
<reference evidence="2" key="1">
    <citation type="journal article" date="2015" name="BMC Genomics">
        <title>Genomic and transcriptomic analysis of the endophytic fungus Pestalotiopsis fici reveals its lifestyle and high potential for synthesis of natural products.</title>
        <authorList>
            <person name="Wang X."/>
            <person name="Zhang X."/>
            <person name="Liu L."/>
            <person name="Xiang M."/>
            <person name="Wang W."/>
            <person name="Sun X."/>
            <person name="Che Y."/>
            <person name="Guo L."/>
            <person name="Liu G."/>
            <person name="Guo L."/>
            <person name="Wang C."/>
            <person name="Yin W.B."/>
            <person name="Stadler M."/>
            <person name="Zhang X."/>
            <person name="Liu X."/>
        </authorList>
    </citation>
    <scope>NUCLEOTIDE SEQUENCE [LARGE SCALE GENOMIC DNA]</scope>
    <source>
        <strain evidence="2">W106-1 / CGMCC3.15140</strain>
    </source>
</reference>
<evidence type="ECO:0000313" key="2">
    <source>
        <dbReference type="Proteomes" id="UP000030651"/>
    </source>
</evidence>
<dbReference type="EMBL" id="KI912114">
    <property type="protein sequence ID" value="ETS78895.1"/>
    <property type="molecule type" value="Genomic_DNA"/>
</dbReference>
<accession>W3WYH1</accession>
<dbReference type="OrthoDB" id="3796612at2759"/>
<dbReference type="InParanoid" id="W3WYH1"/>
<evidence type="ECO:0000313" key="1">
    <source>
        <dbReference type="EMBL" id="ETS78895.1"/>
    </source>
</evidence>
<dbReference type="GeneID" id="19273761"/>
<dbReference type="OMA" id="DFVCVPY"/>
<dbReference type="HOGENOM" id="CLU_072358_2_0_1"/>